<accession>A0A8X7BT81</accession>
<comment type="caution">
    <text evidence="1">The sequence shown here is derived from an EMBL/GenBank/DDBJ whole genome shotgun (WGS) entry which is preliminary data.</text>
</comment>
<protein>
    <submittedName>
        <fullName evidence="1">Polypeptide N-acetylgalactosaminyltransferase 5</fullName>
    </submittedName>
</protein>
<evidence type="ECO:0000313" key="2">
    <source>
        <dbReference type="Proteomes" id="UP000886998"/>
    </source>
</evidence>
<name>A0A8X7BT81_9ARAC</name>
<feature type="non-terminal residue" evidence="1">
    <location>
        <position position="1"/>
    </location>
</feature>
<dbReference type="EMBL" id="BMAV01002349">
    <property type="protein sequence ID" value="GFY41194.1"/>
    <property type="molecule type" value="Genomic_DNA"/>
</dbReference>
<evidence type="ECO:0000313" key="1">
    <source>
        <dbReference type="EMBL" id="GFY41194.1"/>
    </source>
</evidence>
<keyword evidence="2" id="KW-1185">Reference proteome</keyword>
<dbReference type="Proteomes" id="UP000886998">
    <property type="component" value="Unassembled WGS sequence"/>
</dbReference>
<dbReference type="OrthoDB" id="5988548at2759"/>
<proteinExistence type="predicted"/>
<organism evidence="1 2">
    <name type="scientific">Trichonephila inaurata madagascariensis</name>
    <dbReference type="NCBI Taxonomy" id="2747483"/>
    <lineage>
        <taxon>Eukaryota</taxon>
        <taxon>Metazoa</taxon>
        <taxon>Ecdysozoa</taxon>
        <taxon>Arthropoda</taxon>
        <taxon>Chelicerata</taxon>
        <taxon>Arachnida</taxon>
        <taxon>Araneae</taxon>
        <taxon>Araneomorphae</taxon>
        <taxon>Entelegynae</taxon>
        <taxon>Araneoidea</taxon>
        <taxon>Nephilidae</taxon>
        <taxon>Trichonephila</taxon>
        <taxon>Trichonephila inaurata</taxon>
    </lineage>
</organism>
<sequence>ICFPFAFTFTAIT</sequence>
<reference evidence="1" key="1">
    <citation type="submission" date="2020-08" db="EMBL/GenBank/DDBJ databases">
        <title>Multicomponent nature underlies the extraordinary mechanical properties of spider dragline silk.</title>
        <authorList>
            <person name="Kono N."/>
            <person name="Nakamura H."/>
            <person name="Mori M."/>
            <person name="Yoshida Y."/>
            <person name="Ohtoshi R."/>
            <person name="Malay A.D."/>
            <person name="Moran D.A.P."/>
            <person name="Tomita M."/>
            <person name="Numata K."/>
            <person name="Arakawa K."/>
        </authorList>
    </citation>
    <scope>NUCLEOTIDE SEQUENCE</scope>
</reference>
<gene>
    <name evidence="1" type="primary">Pgant5</name>
    <name evidence="1" type="ORF">TNIN_52661</name>
</gene>